<keyword evidence="3" id="KW-1185">Reference proteome</keyword>
<accession>A0ABN8GGY8</accession>
<organism evidence="2 3">
    <name type="scientific">Paenibacillus plantiphilus</name>
    <dbReference type="NCBI Taxonomy" id="2905650"/>
    <lineage>
        <taxon>Bacteria</taxon>
        <taxon>Bacillati</taxon>
        <taxon>Bacillota</taxon>
        <taxon>Bacilli</taxon>
        <taxon>Bacillales</taxon>
        <taxon>Paenibacillaceae</taxon>
        <taxon>Paenibacillus</taxon>
    </lineage>
</organism>
<gene>
    <name evidence="2" type="ORF">PAECIP111893_02969</name>
</gene>
<evidence type="ECO:0000256" key="1">
    <source>
        <dbReference type="SAM" id="MobiDB-lite"/>
    </source>
</evidence>
<dbReference type="Proteomes" id="UP000838686">
    <property type="component" value="Unassembled WGS sequence"/>
</dbReference>
<dbReference type="EMBL" id="CAKMMF010000015">
    <property type="protein sequence ID" value="CAH1209056.1"/>
    <property type="molecule type" value="Genomic_DNA"/>
</dbReference>
<protein>
    <recommendedName>
        <fullName evidence="4">Lipoprotein</fullName>
    </recommendedName>
</protein>
<reference evidence="2" key="1">
    <citation type="submission" date="2022-01" db="EMBL/GenBank/DDBJ databases">
        <authorList>
            <person name="Criscuolo A."/>
        </authorList>
    </citation>
    <scope>NUCLEOTIDE SEQUENCE</scope>
    <source>
        <strain evidence="2">CIP111893</strain>
    </source>
</reference>
<dbReference type="RefSeq" id="WP_236343333.1">
    <property type="nucleotide sequence ID" value="NZ_CAKMMF010000015.1"/>
</dbReference>
<evidence type="ECO:0000313" key="2">
    <source>
        <dbReference type="EMBL" id="CAH1209056.1"/>
    </source>
</evidence>
<dbReference type="PROSITE" id="PS51257">
    <property type="entry name" value="PROKAR_LIPOPROTEIN"/>
    <property type="match status" value="1"/>
</dbReference>
<comment type="caution">
    <text evidence="2">The sequence shown here is derived from an EMBL/GenBank/DDBJ whole genome shotgun (WGS) entry which is preliminary data.</text>
</comment>
<feature type="region of interest" description="Disordered" evidence="1">
    <location>
        <begin position="44"/>
        <end position="64"/>
    </location>
</feature>
<proteinExistence type="predicted"/>
<sequence>MKKWIVVTFVALAAAGCGTSGNEEKDTNQADQLNIIEYKDRSVEPEPASELLREPEEPSNKTIKSAATAKEAITILEEALSLLSPEQADAAIIELEEFYREDLSKVKDLFLRDDHQAALEHMEEPITEADVDGLADPESKQLAVDAIAGKYRLINGEAVVPIVNYRALAAAYSKHLSPAMGAYLDIMAAESDDPAIADASISVPWEELADRAMNIEAYLVEYPKSPRYDYLKLQLGRYLWRFFNGSSNTEIFQSGRMLRPELDAAYSKVAGSHSDTLTGALTIEHRALLERMAEAFKEVKDEKDDPYYREKGKFLESIEARIQSQFDGA</sequence>
<name>A0ABN8GGY8_9BACL</name>
<evidence type="ECO:0008006" key="4">
    <source>
        <dbReference type="Google" id="ProtNLM"/>
    </source>
</evidence>
<evidence type="ECO:0000313" key="3">
    <source>
        <dbReference type="Proteomes" id="UP000838686"/>
    </source>
</evidence>